<feature type="region of interest" description="Disordered" evidence="1">
    <location>
        <begin position="821"/>
        <end position="850"/>
    </location>
</feature>
<feature type="compositionally biased region" description="Low complexity" evidence="1">
    <location>
        <begin position="726"/>
        <end position="741"/>
    </location>
</feature>
<dbReference type="SUPFAM" id="SSF47807">
    <property type="entry name" value="5' to 3' exonuclease, C-terminal subdomain"/>
    <property type="match status" value="1"/>
</dbReference>
<sequence length="870" mass="96152">MNGYPWVSCVHQDVLLKLECPELCCSVTYLNYVYRLIKALGPGERISLAKLAVDHLKRTARPIRIAIDISIWLFQVQASRGGHNPELRTLLYRLIRLVALPIRPVFVYDGPQRPTEKRGKRIGGTSGPAAVIQLSKRLVELFQFQHHTAPGEAEAECARMQMIGVVDAVISNDVDAIMFGSKTTILNFSKESSRSGAATHGDVYRTETSECGNANVKIDRGGMILFALLSGGDYFQAGVSNCGQVLATEIAMAGFGADFLQGLQGNDLGDWRSRLQKELHDNEEKHFKRRHKAVNIPDTFPDRKILSNYTDPIVSPTPELLEVGQKLEDDGHINLLGLRDFVKNEFGWKPAKFIRAFSQALISHRLRLGLPPSENDVAMRFCGQRTHFDTDELLELRLEFVPADVVGPDFMSEPTSSPLDPLENDNDDEEPEDAEIGDDLAEQSQSAKTPSKTVYDPTKFTRIWLFEAIAQIGMPEAVEKWKAAQQAKASPRKASAASKPSKARSRRTGPKVVDPNMTPGALHRYFPVGKSSVGKSTVNRTQKDIISSQGSQSAASSFPYSVPDKTSYGPTNSGDTQYDDEFPTSSFPTFDPGMNGSQAGQEEMYFMHDKGRGPSFFSLESCEEFDFNSASFTPRAIEPVKVPLNELHIRGIPPDSPCPTLREDTRREDTRRSARLKPVDSTEPANSPRETRRQTKPTSTQSTESSPTKKNQRQGSPKKSAHLELSSKSPASDPASSASSSMTVLAELLENKAHIDDANGPLKRIEDSKSDRAPTIQHSARERKPRRQDPTSMPIPSAALAQPSHTEAAIEAHDGFWTFTSQLDKTEEHPDRPIDKPSRTSKKDLKFTKSGKKIVAGRVSILDMSELPSS</sequence>
<dbReference type="GO" id="GO:0008821">
    <property type="term" value="F:crossover junction DNA endonuclease activity"/>
    <property type="evidence" value="ECO:0007669"/>
    <property type="project" value="InterPro"/>
</dbReference>
<dbReference type="InterPro" id="IPR006084">
    <property type="entry name" value="XPG/Rad2"/>
</dbReference>
<dbReference type="Gene3D" id="3.40.50.1010">
    <property type="entry name" value="5'-nuclease"/>
    <property type="match status" value="2"/>
</dbReference>
<reference evidence="3 4" key="1">
    <citation type="submission" date="2017-10" db="EMBL/GenBank/DDBJ databases">
        <title>Comparative genomics in systemic dimorphic fungi from Ajellomycetaceae.</title>
        <authorList>
            <person name="Munoz J.F."/>
            <person name="Mcewen J.G."/>
            <person name="Clay O.K."/>
            <person name="Cuomo C.A."/>
        </authorList>
    </citation>
    <scope>NUCLEOTIDE SEQUENCE [LARGE SCALE GENOMIC DNA]</scope>
    <source>
        <strain evidence="3 4">UAMH7299</strain>
    </source>
</reference>
<feature type="region of interest" description="Disordered" evidence="1">
    <location>
        <begin position="409"/>
        <end position="453"/>
    </location>
</feature>
<dbReference type="InterPro" id="IPR036279">
    <property type="entry name" value="5-3_exonuclease_C_sf"/>
</dbReference>
<dbReference type="EMBL" id="PDNA01000025">
    <property type="protein sequence ID" value="PGH23308.1"/>
    <property type="molecule type" value="Genomic_DNA"/>
</dbReference>
<protein>
    <recommendedName>
        <fullName evidence="2">XPG-I domain-containing protein</fullName>
    </recommendedName>
</protein>
<feature type="compositionally biased region" description="Polar residues" evidence="1">
    <location>
        <begin position="533"/>
        <end position="546"/>
    </location>
</feature>
<evidence type="ECO:0000256" key="1">
    <source>
        <dbReference type="SAM" id="MobiDB-lite"/>
    </source>
</evidence>
<dbReference type="InterPro" id="IPR041177">
    <property type="entry name" value="GEN1_C"/>
</dbReference>
<keyword evidence="4" id="KW-1185">Reference proteome</keyword>
<dbReference type="CDD" id="cd09870">
    <property type="entry name" value="PIN_YEN1"/>
    <property type="match status" value="1"/>
</dbReference>
<feature type="domain" description="XPG-I" evidence="2">
    <location>
        <begin position="140"/>
        <end position="213"/>
    </location>
</feature>
<feature type="region of interest" description="Disordered" evidence="1">
    <location>
        <begin position="648"/>
        <end position="806"/>
    </location>
</feature>
<dbReference type="STRING" id="1447883.A0A2B7YQZ5"/>
<comment type="caution">
    <text evidence="3">The sequence shown here is derived from an EMBL/GenBank/DDBJ whole genome shotgun (WGS) entry which is preliminary data.</text>
</comment>
<dbReference type="InterPro" id="IPR006086">
    <property type="entry name" value="XPG-I_dom"/>
</dbReference>
<accession>A0A2B7YQZ5</accession>
<dbReference type="SUPFAM" id="SSF88723">
    <property type="entry name" value="PIN domain-like"/>
    <property type="match status" value="1"/>
</dbReference>
<dbReference type="Proteomes" id="UP000224634">
    <property type="component" value="Unassembled WGS sequence"/>
</dbReference>
<dbReference type="CDD" id="cd09906">
    <property type="entry name" value="H3TH_YEN1"/>
    <property type="match status" value="1"/>
</dbReference>
<feature type="compositionally biased region" description="Low complexity" evidence="1">
    <location>
        <begin position="696"/>
        <end position="709"/>
    </location>
</feature>
<feature type="compositionally biased region" description="Polar residues" evidence="1">
    <location>
        <begin position="442"/>
        <end position="452"/>
    </location>
</feature>
<dbReference type="PANTHER" id="PTHR11081:SF75">
    <property type="entry name" value="ENDONUCLEASE, PUTATIVE (AFU_ORTHOLOGUE AFUA_3G13260)-RELATED"/>
    <property type="match status" value="1"/>
</dbReference>
<evidence type="ECO:0000313" key="3">
    <source>
        <dbReference type="EMBL" id="PGH23308.1"/>
    </source>
</evidence>
<proteinExistence type="predicted"/>
<name>A0A2B7YQZ5_POLH7</name>
<feature type="compositionally biased region" description="Low complexity" evidence="1">
    <location>
        <begin position="483"/>
        <end position="500"/>
    </location>
</feature>
<feature type="compositionally biased region" description="Basic and acidic residues" evidence="1">
    <location>
        <begin position="661"/>
        <end position="680"/>
    </location>
</feature>
<evidence type="ECO:0000259" key="2">
    <source>
        <dbReference type="SMART" id="SM00484"/>
    </source>
</evidence>
<dbReference type="InterPro" id="IPR029060">
    <property type="entry name" value="PIN-like_dom_sf"/>
</dbReference>
<dbReference type="Pfam" id="PF18380">
    <property type="entry name" value="GEN1_C"/>
    <property type="match status" value="1"/>
</dbReference>
<feature type="compositionally biased region" description="Acidic residues" evidence="1">
    <location>
        <begin position="422"/>
        <end position="441"/>
    </location>
</feature>
<dbReference type="GO" id="GO:0006281">
    <property type="term" value="P:DNA repair"/>
    <property type="evidence" value="ECO:0007669"/>
    <property type="project" value="UniProtKB-ARBA"/>
</dbReference>
<dbReference type="AlphaFoldDB" id="A0A2B7YQZ5"/>
<dbReference type="PRINTS" id="PR00853">
    <property type="entry name" value="XPGRADSUPER"/>
</dbReference>
<feature type="region of interest" description="Disordered" evidence="1">
    <location>
        <begin position="483"/>
        <end position="580"/>
    </location>
</feature>
<dbReference type="Pfam" id="PF00867">
    <property type="entry name" value="XPG_I"/>
    <property type="match status" value="1"/>
</dbReference>
<dbReference type="SMART" id="SM00484">
    <property type="entry name" value="XPGI"/>
    <property type="match status" value="1"/>
</dbReference>
<gene>
    <name evidence="3" type="ORF">AJ80_02560</name>
</gene>
<feature type="compositionally biased region" description="Basic and acidic residues" evidence="1">
    <location>
        <begin position="749"/>
        <end position="772"/>
    </location>
</feature>
<feature type="compositionally biased region" description="Basic and acidic residues" evidence="1">
    <location>
        <begin position="824"/>
        <end position="847"/>
    </location>
</feature>
<organism evidence="3 4">
    <name type="scientific">Polytolypa hystricis (strain UAMH7299)</name>
    <dbReference type="NCBI Taxonomy" id="1447883"/>
    <lineage>
        <taxon>Eukaryota</taxon>
        <taxon>Fungi</taxon>
        <taxon>Dikarya</taxon>
        <taxon>Ascomycota</taxon>
        <taxon>Pezizomycotina</taxon>
        <taxon>Eurotiomycetes</taxon>
        <taxon>Eurotiomycetidae</taxon>
        <taxon>Onygenales</taxon>
        <taxon>Onygenales incertae sedis</taxon>
        <taxon>Polytolypa</taxon>
    </lineage>
</organism>
<feature type="compositionally biased region" description="Low complexity" evidence="1">
    <location>
        <begin position="547"/>
        <end position="557"/>
    </location>
</feature>
<dbReference type="PANTHER" id="PTHR11081">
    <property type="entry name" value="FLAP ENDONUCLEASE FAMILY MEMBER"/>
    <property type="match status" value="1"/>
</dbReference>
<dbReference type="OrthoDB" id="2959108at2759"/>
<dbReference type="InterPro" id="IPR037316">
    <property type="entry name" value="Yen1_H3TH"/>
</dbReference>
<dbReference type="GO" id="GO:0017108">
    <property type="term" value="F:5'-flap endonuclease activity"/>
    <property type="evidence" value="ECO:0007669"/>
    <property type="project" value="TreeGrafter"/>
</dbReference>
<evidence type="ECO:0000313" key="4">
    <source>
        <dbReference type="Proteomes" id="UP000224634"/>
    </source>
</evidence>